<evidence type="ECO:0000259" key="2">
    <source>
        <dbReference type="Pfam" id="PF01850"/>
    </source>
</evidence>
<dbReference type="Pfam" id="PF01850">
    <property type="entry name" value="PIN"/>
    <property type="match status" value="1"/>
</dbReference>
<dbReference type="RefSeq" id="WP_190466789.1">
    <property type="nucleotide sequence ID" value="NZ_JACJPW010000048.1"/>
</dbReference>
<sequence>MATAYVVDASVVIKYFLTEPYTPEVRILVAGISHGDELYIPEFCSIECVNVLWSNVRFRGLSQTDAEQFVIDMLDLPFQIVPVKNLLPRALQNGLTHQLAIYDSLYIALALDRDFPLITVDDKQLNAALACGVAIKPITDFSPM</sequence>
<organism evidence="3 4">
    <name type="scientific">Aerosakkonema funiforme FACHB-1375</name>
    <dbReference type="NCBI Taxonomy" id="2949571"/>
    <lineage>
        <taxon>Bacteria</taxon>
        <taxon>Bacillati</taxon>
        <taxon>Cyanobacteriota</taxon>
        <taxon>Cyanophyceae</taxon>
        <taxon>Oscillatoriophycideae</taxon>
        <taxon>Aerosakkonematales</taxon>
        <taxon>Aerosakkonemataceae</taxon>
        <taxon>Aerosakkonema</taxon>
    </lineage>
</organism>
<keyword evidence="1" id="KW-0460">Magnesium</keyword>
<dbReference type="InterPro" id="IPR029060">
    <property type="entry name" value="PIN-like_dom_sf"/>
</dbReference>
<dbReference type="Proteomes" id="UP000641646">
    <property type="component" value="Unassembled WGS sequence"/>
</dbReference>
<dbReference type="PANTHER" id="PTHR35901">
    <property type="entry name" value="RIBONUCLEASE VAPC3"/>
    <property type="match status" value="1"/>
</dbReference>
<dbReference type="PANTHER" id="PTHR35901:SF1">
    <property type="entry name" value="EXONUCLEASE VAPC9"/>
    <property type="match status" value="1"/>
</dbReference>
<dbReference type="InterPro" id="IPR051619">
    <property type="entry name" value="TypeII_TA_RNase_PINc/VapC"/>
</dbReference>
<dbReference type="Gene3D" id="3.40.50.1010">
    <property type="entry name" value="5'-nuclease"/>
    <property type="match status" value="1"/>
</dbReference>
<dbReference type="SUPFAM" id="SSF88723">
    <property type="entry name" value="PIN domain-like"/>
    <property type="match status" value="1"/>
</dbReference>
<evidence type="ECO:0000313" key="4">
    <source>
        <dbReference type="Proteomes" id="UP000641646"/>
    </source>
</evidence>
<dbReference type="InterPro" id="IPR044153">
    <property type="entry name" value="PIN_Pae0151-like"/>
</dbReference>
<gene>
    <name evidence="3" type="ORF">H6G03_18970</name>
</gene>
<keyword evidence="4" id="KW-1185">Reference proteome</keyword>
<reference evidence="3" key="1">
    <citation type="journal article" date="2015" name="ISME J.">
        <title>Draft Genome Sequence of Streptomyces incarnatus NRRL8089, which Produces the Nucleoside Antibiotic Sinefungin.</title>
        <authorList>
            <person name="Oshima K."/>
            <person name="Hattori M."/>
            <person name="Shimizu H."/>
            <person name="Fukuda K."/>
            <person name="Nemoto M."/>
            <person name="Inagaki K."/>
            <person name="Tamura T."/>
        </authorList>
    </citation>
    <scope>NUCLEOTIDE SEQUENCE</scope>
    <source>
        <strain evidence="3">FACHB-1375</strain>
    </source>
</reference>
<comment type="caution">
    <text evidence="3">The sequence shown here is derived from an EMBL/GenBank/DDBJ whole genome shotgun (WGS) entry which is preliminary data.</text>
</comment>
<dbReference type="AlphaFoldDB" id="A0A926VIH0"/>
<accession>A0A926VIH0</accession>
<reference evidence="3" key="2">
    <citation type="submission" date="2020-08" db="EMBL/GenBank/DDBJ databases">
        <authorList>
            <person name="Chen M."/>
            <person name="Teng W."/>
            <person name="Zhao L."/>
            <person name="Hu C."/>
            <person name="Zhou Y."/>
            <person name="Han B."/>
            <person name="Song L."/>
            <person name="Shu W."/>
        </authorList>
    </citation>
    <scope>NUCLEOTIDE SEQUENCE</scope>
    <source>
        <strain evidence="3">FACHB-1375</strain>
    </source>
</reference>
<protein>
    <submittedName>
        <fullName evidence="3">Type II toxin-antitoxin system VapC family toxin</fullName>
    </submittedName>
</protein>
<evidence type="ECO:0000313" key="3">
    <source>
        <dbReference type="EMBL" id="MBD2183119.1"/>
    </source>
</evidence>
<dbReference type="CDD" id="cd09873">
    <property type="entry name" value="PIN_Pae0151-like"/>
    <property type="match status" value="1"/>
</dbReference>
<dbReference type="EMBL" id="JACJPW010000048">
    <property type="protein sequence ID" value="MBD2183119.1"/>
    <property type="molecule type" value="Genomic_DNA"/>
</dbReference>
<evidence type="ECO:0000256" key="1">
    <source>
        <dbReference type="ARBA" id="ARBA00022842"/>
    </source>
</evidence>
<proteinExistence type="predicted"/>
<dbReference type="InterPro" id="IPR002716">
    <property type="entry name" value="PIN_dom"/>
</dbReference>
<feature type="domain" description="PIN" evidence="2">
    <location>
        <begin position="5"/>
        <end position="126"/>
    </location>
</feature>
<name>A0A926VIH0_9CYAN</name>